<evidence type="ECO:0000256" key="4">
    <source>
        <dbReference type="ARBA" id="ARBA00022475"/>
    </source>
</evidence>
<keyword evidence="4" id="KW-1003">Cell membrane</keyword>
<dbReference type="GO" id="GO:0005886">
    <property type="term" value="C:plasma membrane"/>
    <property type="evidence" value="ECO:0007669"/>
    <property type="project" value="UniProtKB-SubCell"/>
</dbReference>
<keyword evidence="5" id="KW-0410">Iron transport</keyword>
<dbReference type="AlphaFoldDB" id="A0A7L9WPB6"/>
<dbReference type="RefSeq" id="WP_193079176.1">
    <property type="nucleotide sequence ID" value="NZ_CP045201.1"/>
</dbReference>
<keyword evidence="13" id="KW-1185">Reference proteome</keyword>
<proteinExistence type="inferred from homology"/>
<keyword evidence="7 12" id="KW-0067">ATP-binding</keyword>
<keyword evidence="6" id="KW-0547">Nucleotide-binding</keyword>
<dbReference type="PANTHER" id="PTHR42771">
    <property type="entry name" value="IRON(3+)-HYDROXAMATE IMPORT ATP-BINDING PROTEIN FHUC"/>
    <property type="match status" value="1"/>
</dbReference>
<dbReference type="InterPro" id="IPR051535">
    <property type="entry name" value="Siderophore_ABC-ATPase"/>
</dbReference>
<evidence type="ECO:0000259" key="11">
    <source>
        <dbReference type="PROSITE" id="PS50893"/>
    </source>
</evidence>
<comment type="subcellular location">
    <subcellularLocation>
        <location evidence="1">Cell membrane</location>
        <topology evidence="1">Peripheral membrane protein</topology>
    </subcellularLocation>
</comment>
<keyword evidence="9" id="KW-0406">Ion transport</keyword>
<dbReference type="InterPro" id="IPR017871">
    <property type="entry name" value="ABC_transporter-like_CS"/>
</dbReference>
<evidence type="ECO:0000256" key="6">
    <source>
        <dbReference type="ARBA" id="ARBA00022741"/>
    </source>
</evidence>
<reference evidence="12 13" key="1">
    <citation type="submission" date="2019-10" db="EMBL/GenBank/DDBJ databases">
        <title>Pseudopuniceibacterium sp. HQ09 islated from Antarctica.</title>
        <authorList>
            <person name="Liao L."/>
            <person name="Su S."/>
            <person name="Chen B."/>
            <person name="Yu Y."/>
        </authorList>
    </citation>
    <scope>NUCLEOTIDE SEQUENCE [LARGE SCALE GENOMIC DNA]</scope>
    <source>
        <strain evidence="12 13">HQ09</strain>
    </source>
</reference>
<protein>
    <submittedName>
        <fullName evidence="12">ATP-binding cassette domain-containing protein</fullName>
    </submittedName>
</protein>
<dbReference type="Proteomes" id="UP000594118">
    <property type="component" value="Chromosome"/>
</dbReference>
<dbReference type="GO" id="GO:0006826">
    <property type="term" value="P:iron ion transport"/>
    <property type="evidence" value="ECO:0007669"/>
    <property type="project" value="UniProtKB-KW"/>
</dbReference>
<evidence type="ECO:0000256" key="8">
    <source>
        <dbReference type="ARBA" id="ARBA00023004"/>
    </source>
</evidence>
<dbReference type="SMART" id="SM00382">
    <property type="entry name" value="AAA"/>
    <property type="match status" value="1"/>
</dbReference>
<dbReference type="InterPro" id="IPR003439">
    <property type="entry name" value="ABC_transporter-like_ATP-bd"/>
</dbReference>
<gene>
    <name evidence="12" type="ORF">F3W81_10785</name>
</gene>
<sequence>MIRLSGVNHFIGGTQILHDISLELPKGGITALIGPNGAGKSTLLSLIARLTPLKQGEITVDTLKIGACADRDLAKVLAIMAQSTHVSARLRVRELVSFGRYPWHRGRPTAADDALIEAALARFELLEIGDRFLDEVSGGQRQRAFVAMAFAQDTDYLLLDEPLNNLDIAGARGLMRLLREMADNDGKTILIVLHDINYAAAFADRIVALKQGRIAALGTPAEVVSNSLLRDVFGTDAEISHIDGRPFVMV</sequence>
<keyword evidence="3" id="KW-0813">Transport</keyword>
<feature type="domain" description="ABC transporter" evidence="11">
    <location>
        <begin position="2"/>
        <end position="236"/>
    </location>
</feature>
<dbReference type="EMBL" id="CP045201">
    <property type="protein sequence ID" value="QOL81256.1"/>
    <property type="molecule type" value="Genomic_DNA"/>
</dbReference>
<evidence type="ECO:0000256" key="5">
    <source>
        <dbReference type="ARBA" id="ARBA00022496"/>
    </source>
</evidence>
<evidence type="ECO:0000256" key="2">
    <source>
        <dbReference type="ARBA" id="ARBA00005417"/>
    </source>
</evidence>
<name>A0A7L9WPB6_9RHOB</name>
<dbReference type="FunFam" id="3.40.50.300:FF:000134">
    <property type="entry name" value="Iron-enterobactin ABC transporter ATP-binding protein"/>
    <property type="match status" value="1"/>
</dbReference>
<dbReference type="PANTHER" id="PTHR42771:SF3">
    <property type="entry name" value="PETROBACTIN IMPORT ATP-BINDING PROTEIN YCLP"/>
    <property type="match status" value="1"/>
</dbReference>
<dbReference type="GO" id="GO:0016887">
    <property type="term" value="F:ATP hydrolysis activity"/>
    <property type="evidence" value="ECO:0007669"/>
    <property type="project" value="InterPro"/>
</dbReference>
<evidence type="ECO:0000256" key="9">
    <source>
        <dbReference type="ARBA" id="ARBA00023065"/>
    </source>
</evidence>
<keyword evidence="10" id="KW-0472">Membrane</keyword>
<dbReference type="SUPFAM" id="SSF52540">
    <property type="entry name" value="P-loop containing nucleoside triphosphate hydrolases"/>
    <property type="match status" value="1"/>
</dbReference>
<dbReference type="Pfam" id="PF00005">
    <property type="entry name" value="ABC_tran"/>
    <property type="match status" value="1"/>
</dbReference>
<accession>A0A7L9WPB6</accession>
<dbReference type="GO" id="GO:0005524">
    <property type="term" value="F:ATP binding"/>
    <property type="evidence" value="ECO:0007669"/>
    <property type="project" value="UniProtKB-KW"/>
</dbReference>
<dbReference type="KEGG" id="pshq:F3W81_10785"/>
<dbReference type="CDD" id="cd03214">
    <property type="entry name" value="ABC_Iron-Siderophores_B12_Hemin"/>
    <property type="match status" value="1"/>
</dbReference>
<keyword evidence="8" id="KW-0408">Iron</keyword>
<evidence type="ECO:0000256" key="3">
    <source>
        <dbReference type="ARBA" id="ARBA00022448"/>
    </source>
</evidence>
<organism evidence="12 13">
    <name type="scientific">Pseudooceanicola spongiae</name>
    <dbReference type="NCBI Taxonomy" id="2613965"/>
    <lineage>
        <taxon>Bacteria</taxon>
        <taxon>Pseudomonadati</taxon>
        <taxon>Pseudomonadota</taxon>
        <taxon>Alphaproteobacteria</taxon>
        <taxon>Rhodobacterales</taxon>
        <taxon>Paracoccaceae</taxon>
        <taxon>Pseudooceanicola</taxon>
    </lineage>
</organism>
<dbReference type="InterPro" id="IPR003593">
    <property type="entry name" value="AAA+_ATPase"/>
</dbReference>
<comment type="similarity">
    <text evidence="2">Belongs to the ABC transporter superfamily.</text>
</comment>
<dbReference type="Gene3D" id="3.40.50.300">
    <property type="entry name" value="P-loop containing nucleotide triphosphate hydrolases"/>
    <property type="match status" value="1"/>
</dbReference>
<evidence type="ECO:0000256" key="10">
    <source>
        <dbReference type="ARBA" id="ARBA00023136"/>
    </source>
</evidence>
<evidence type="ECO:0000256" key="1">
    <source>
        <dbReference type="ARBA" id="ARBA00004202"/>
    </source>
</evidence>
<dbReference type="InterPro" id="IPR027417">
    <property type="entry name" value="P-loop_NTPase"/>
</dbReference>
<evidence type="ECO:0000313" key="12">
    <source>
        <dbReference type="EMBL" id="QOL81256.1"/>
    </source>
</evidence>
<evidence type="ECO:0000256" key="7">
    <source>
        <dbReference type="ARBA" id="ARBA00022840"/>
    </source>
</evidence>
<evidence type="ECO:0000313" key="13">
    <source>
        <dbReference type="Proteomes" id="UP000594118"/>
    </source>
</evidence>
<dbReference type="PROSITE" id="PS50893">
    <property type="entry name" value="ABC_TRANSPORTER_2"/>
    <property type="match status" value="1"/>
</dbReference>
<dbReference type="PROSITE" id="PS00211">
    <property type="entry name" value="ABC_TRANSPORTER_1"/>
    <property type="match status" value="1"/>
</dbReference>